<evidence type="ECO:0000259" key="6">
    <source>
        <dbReference type="Pfam" id="PF08281"/>
    </source>
</evidence>
<evidence type="ECO:0000256" key="3">
    <source>
        <dbReference type="ARBA" id="ARBA00023082"/>
    </source>
</evidence>
<keyword evidence="3" id="KW-0731">Sigma factor</keyword>
<evidence type="ECO:0000313" key="8">
    <source>
        <dbReference type="Proteomes" id="UP000005104"/>
    </source>
</evidence>
<dbReference type="eggNOG" id="COG1595">
    <property type="taxonomic scope" value="Bacteria"/>
</dbReference>
<keyword evidence="2" id="KW-0805">Transcription regulation</keyword>
<protein>
    <submittedName>
        <fullName evidence="7">RNA polymerase sigma factor, sigma-70 family</fullName>
    </submittedName>
</protein>
<feature type="domain" description="RNA polymerase sigma-70 region 2" evidence="5">
    <location>
        <begin position="9"/>
        <end position="76"/>
    </location>
</feature>
<gene>
    <name evidence="7" type="ORF">DesyoDRAFT_4720</name>
</gene>
<evidence type="ECO:0000256" key="4">
    <source>
        <dbReference type="ARBA" id="ARBA00023163"/>
    </source>
</evidence>
<dbReference type="InterPro" id="IPR014284">
    <property type="entry name" value="RNA_pol_sigma-70_dom"/>
</dbReference>
<dbReference type="InterPro" id="IPR039425">
    <property type="entry name" value="RNA_pol_sigma-70-like"/>
</dbReference>
<keyword evidence="4" id="KW-0804">Transcription</keyword>
<evidence type="ECO:0000256" key="2">
    <source>
        <dbReference type="ARBA" id="ARBA00023015"/>
    </source>
</evidence>
<name>H5XYW3_9FIRM</name>
<keyword evidence="8" id="KW-1185">Reference proteome</keyword>
<comment type="similarity">
    <text evidence="1">Belongs to the sigma-70 factor family. ECF subfamily.</text>
</comment>
<reference evidence="7 8" key="1">
    <citation type="submission" date="2011-11" db="EMBL/GenBank/DDBJ databases">
        <title>The Noncontiguous Finished genome of Desulfosporosinus youngiae DSM 17734.</title>
        <authorList>
            <consortium name="US DOE Joint Genome Institute (JGI-PGF)"/>
            <person name="Lucas S."/>
            <person name="Han J."/>
            <person name="Lapidus A."/>
            <person name="Cheng J.-F."/>
            <person name="Goodwin L."/>
            <person name="Pitluck S."/>
            <person name="Peters L."/>
            <person name="Ovchinnikova G."/>
            <person name="Lu M."/>
            <person name="Land M.L."/>
            <person name="Hauser L."/>
            <person name="Pester M."/>
            <person name="Spring S."/>
            <person name="Ollivier B."/>
            <person name="Rattei T."/>
            <person name="Klenk H.-P."/>
            <person name="Wagner M."/>
            <person name="Loy A."/>
            <person name="Woyke T.J."/>
        </authorList>
    </citation>
    <scope>NUCLEOTIDE SEQUENCE [LARGE SCALE GENOMIC DNA]</scope>
    <source>
        <strain evidence="7 8">DSM 17734</strain>
    </source>
</reference>
<dbReference type="STRING" id="768710.DesyoDRAFT_4720"/>
<dbReference type="CDD" id="cd06171">
    <property type="entry name" value="Sigma70_r4"/>
    <property type="match status" value="1"/>
</dbReference>
<evidence type="ECO:0000259" key="5">
    <source>
        <dbReference type="Pfam" id="PF04542"/>
    </source>
</evidence>
<evidence type="ECO:0000256" key="1">
    <source>
        <dbReference type="ARBA" id="ARBA00010641"/>
    </source>
</evidence>
<accession>H5XYW3</accession>
<proteinExistence type="inferred from homology"/>
<dbReference type="Gene3D" id="1.10.10.10">
    <property type="entry name" value="Winged helix-like DNA-binding domain superfamily/Winged helix DNA-binding domain"/>
    <property type="match status" value="1"/>
</dbReference>
<dbReference type="GO" id="GO:0006352">
    <property type="term" value="P:DNA-templated transcription initiation"/>
    <property type="evidence" value="ECO:0007669"/>
    <property type="project" value="InterPro"/>
</dbReference>
<dbReference type="AlphaFoldDB" id="H5XYW3"/>
<dbReference type="SUPFAM" id="SSF88659">
    <property type="entry name" value="Sigma3 and sigma4 domains of RNA polymerase sigma factors"/>
    <property type="match status" value="1"/>
</dbReference>
<dbReference type="NCBIfam" id="TIGR02937">
    <property type="entry name" value="sigma70-ECF"/>
    <property type="match status" value="1"/>
</dbReference>
<dbReference type="Pfam" id="PF04542">
    <property type="entry name" value="Sigma70_r2"/>
    <property type="match status" value="1"/>
</dbReference>
<dbReference type="OrthoDB" id="9784984at2"/>
<dbReference type="Proteomes" id="UP000005104">
    <property type="component" value="Chromosome"/>
</dbReference>
<dbReference type="InterPro" id="IPR036388">
    <property type="entry name" value="WH-like_DNA-bd_sf"/>
</dbReference>
<dbReference type="EMBL" id="CM001441">
    <property type="protein sequence ID" value="EHQ91669.1"/>
    <property type="molecule type" value="Genomic_DNA"/>
</dbReference>
<dbReference type="GO" id="GO:0003677">
    <property type="term" value="F:DNA binding"/>
    <property type="evidence" value="ECO:0007669"/>
    <property type="project" value="InterPro"/>
</dbReference>
<dbReference type="HOGENOM" id="CLU_047691_3_4_9"/>
<dbReference type="Pfam" id="PF08281">
    <property type="entry name" value="Sigma70_r4_2"/>
    <property type="match status" value="1"/>
</dbReference>
<dbReference type="Gene3D" id="1.10.1740.10">
    <property type="match status" value="1"/>
</dbReference>
<feature type="domain" description="RNA polymerase sigma factor 70 region 4 type 2" evidence="6">
    <location>
        <begin position="108"/>
        <end position="158"/>
    </location>
</feature>
<dbReference type="GO" id="GO:0016987">
    <property type="term" value="F:sigma factor activity"/>
    <property type="evidence" value="ECO:0007669"/>
    <property type="project" value="UniProtKB-KW"/>
</dbReference>
<dbReference type="SUPFAM" id="SSF88946">
    <property type="entry name" value="Sigma2 domain of RNA polymerase sigma factors"/>
    <property type="match status" value="1"/>
</dbReference>
<organism evidence="7 8">
    <name type="scientific">Desulfosporosinus youngiae DSM 17734</name>
    <dbReference type="NCBI Taxonomy" id="768710"/>
    <lineage>
        <taxon>Bacteria</taxon>
        <taxon>Bacillati</taxon>
        <taxon>Bacillota</taxon>
        <taxon>Clostridia</taxon>
        <taxon>Eubacteriales</taxon>
        <taxon>Desulfitobacteriaceae</taxon>
        <taxon>Desulfosporosinus</taxon>
    </lineage>
</organism>
<dbReference type="InterPro" id="IPR013324">
    <property type="entry name" value="RNA_pol_sigma_r3/r4-like"/>
</dbReference>
<dbReference type="InterPro" id="IPR013325">
    <property type="entry name" value="RNA_pol_sigma_r2"/>
</dbReference>
<dbReference type="InterPro" id="IPR013249">
    <property type="entry name" value="RNA_pol_sigma70_r4_t2"/>
</dbReference>
<dbReference type="RefSeq" id="WP_007786702.1">
    <property type="nucleotide sequence ID" value="NZ_CM001441.1"/>
</dbReference>
<dbReference type="PANTHER" id="PTHR43133">
    <property type="entry name" value="RNA POLYMERASE ECF-TYPE SIGMA FACTO"/>
    <property type="match status" value="1"/>
</dbReference>
<evidence type="ECO:0000313" key="7">
    <source>
        <dbReference type="EMBL" id="EHQ91669.1"/>
    </source>
</evidence>
<dbReference type="PANTHER" id="PTHR43133:SF51">
    <property type="entry name" value="RNA POLYMERASE SIGMA FACTOR"/>
    <property type="match status" value="1"/>
</dbReference>
<sequence length="170" mass="20159">MLDAEFSALYKKYKNPIFTYIVYLAGDKPAAEEICQDVFLKVYLNIAKFENRSSFKTWIYKIARNAYLDYVQAQKRKVAIENIELFAKELEDKGMSPEEHAVNIETKELIQKTLNKMSQKYRMLLILRDIQNLSYKEISDITETELNTVKVGVFRGRREFQKIYEEMEEL</sequence>
<dbReference type="InterPro" id="IPR007627">
    <property type="entry name" value="RNA_pol_sigma70_r2"/>
</dbReference>